<dbReference type="SUPFAM" id="SSF53597">
    <property type="entry name" value="Dihydrofolate reductase-like"/>
    <property type="match status" value="1"/>
</dbReference>
<accession>A0A1H7C4X2</accession>
<evidence type="ECO:0000259" key="1">
    <source>
        <dbReference type="Pfam" id="PF01872"/>
    </source>
</evidence>
<keyword evidence="3" id="KW-1185">Reference proteome</keyword>
<dbReference type="Gene3D" id="3.40.430.10">
    <property type="entry name" value="Dihydrofolate Reductase, subunit A"/>
    <property type="match status" value="1"/>
</dbReference>
<dbReference type="Proteomes" id="UP000199379">
    <property type="component" value="Unassembled WGS sequence"/>
</dbReference>
<organism evidence="2 3">
    <name type="scientific">Cribrihabitans marinus</name>
    <dbReference type="NCBI Taxonomy" id="1227549"/>
    <lineage>
        <taxon>Bacteria</taxon>
        <taxon>Pseudomonadati</taxon>
        <taxon>Pseudomonadota</taxon>
        <taxon>Alphaproteobacteria</taxon>
        <taxon>Rhodobacterales</taxon>
        <taxon>Paracoccaceae</taxon>
        <taxon>Cribrihabitans</taxon>
    </lineage>
</organism>
<evidence type="ECO:0000313" key="2">
    <source>
        <dbReference type="EMBL" id="SEJ81670.1"/>
    </source>
</evidence>
<dbReference type="PANTHER" id="PTHR38011:SF11">
    <property type="entry name" value="2,5-DIAMINO-6-RIBOSYLAMINO-4(3H)-PYRIMIDINONE 5'-PHOSPHATE REDUCTASE"/>
    <property type="match status" value="1"/>
</dbReference>
<sequence length="179" mass="19280">MQSIIYDVAVSVDGFIAGPGGDISGFAREGEVVEAYMARLVAYACAIMGRATYEFGHRFDLTPGQNPYPSMRTLVFSDSLDLPPDRQVELVRGDGRDVLAALRQMSSGPIYLCGGGRFAGSLLARGEIDRLRLKRAPILLRGGTPLFAGAGSAPRLTCEVSRVFEGGYAYQEYAVRHPG</sequence>
<dbReference type="InterPro" id="IPR024072">
    <property type="entry name" value="DHFR-like_dom_sf"/>
</dbReference>
<dbReference type="STRING" id="1227549.SAMN05444007_107215"/>
<dbReference type="AlphaFoldDB" id="A0A1H7C4X2"/>
<dbReference type="OrthoDB" id="7949219at2"/>
<dbReference type="PANTHER" id="PTHR38011">
    <property type="entry name" value="DIHYDROFOLATE REDUCTASE FAMILY PROTEIN (AFU_ORTHOLOGUE AFUA_8G06820)"/>
    <property type="match status" value="1"/>
</dbReference>
<proteinExistence type="predicted"/>
<protein>
    <submittedName>
        <fullName evidence="2">Dihydrofolate reductase</fullName>
    </submittedName>
</protein>
<reference evidence="2 3" key="1">
    <citation type="submission" date="2016-10" db="EMBL/GenBank/DDBJ databases">
        <authorList>
            <person name="de Groot N.N."/>
        </authorList>
    </citation>
    <scope>NUCLEOTIDE SEQUENCE [LARGE SCALE GENOMIC DNA]</scope>
    <source>
        <strain evidence="2 3">DSM 29340</strain>
    </source>
</reference>
<name>A0A1H7C4X2_9RHOB</name>
<evidence type="ECO:0000313" key="3">
    <source>
        <dbReference type="Proteomes" id="UP000199379"/>
    </source>
</evidence>
<dbReference type="InterPro" id="IPR050765">
    <property type="entry name" value="Riboflavin_Biosynth_HTPR"/>
</dbReference>
<dbReference type="EMBL" id="FNYD01000007">
    <property type="protein sequence ID" value="SEJ81670.1"/>
    <property type="molecule type" value="Genomic_DNA"/>
</dbReference>
<dbReference type="GO" id="GO:0008703">
    <property type="term" value="F:5-amino-6-(5-phosphoribosylamino)uracil reductase activity"/>
    <property type="evidence" value="ECO:0007669"/>
    <property type="project" value="InterPro"/>
</dbReference>
<feature type="domain" description="Bacterial bifunctional deaminase-reductase C-terminal" evidence="1">
    <location>
        <begin position="3"/>
        <end position="168"/>
    </location>
</feature>
<dbReference type="InterPro" id="IPR002734">
    <property type="entry name" value="RibDG_C"/>
</dbReference>
<dbReference type="Pfam" id="PF01872">
    <property type="entry name" value="RibD_C"/>
    <property type="match status" value="1"/>
</dbReference>
<gene>
    <name evidence="2" type="ORF">SAMN05444007_107215</name>
</gene>
<dbReference type="RefSeq" id="WP_092367837.1">
    <property type="nucleotide sequence ID" value="NZ_BMGV01000007.1"/>
</dbReference>
<dbReference type="GO" id="GO:0009231">
    <property type="term" value="P:riboflavin biosynthetic process"/>
    <property type="evidence" value="ECO:0007669"/>
    <property type="project" value="InterPro"/>
</dbReference>